<dbReference type="Proteomes" id="UP000728185">
    <property type="component" value="Unassembled WGS sequence"/>
</dbReference>
<comment type="caution">
    <text evidence="1">The sequence shown here is derived from an EMBL/GenBank/DDBJ whole genome shotgun (WGS) entry which is preliminary data.</text>
</comment>
<proteinExistence type="predicted"/>
<dbReference type="EMBL" id="LUCM01003125">
    <property type="protein sequence ID" value="KAA0196297.1"/>
    <property type="molecule type" value="Genomic_DNA"/>
</dbReference>
<name>A0A8E0S2N0_9TREM</name>
<protein>
    <submittedName>
        <fullName evidence="1">Uncharacterized protein</fullName>
    </submittedName>
</protein>
<dbReference type="AlphaFoldDB" id="A0A8E0S2N0"/>
<gene>
    <name evidence="1" type="ORF">FBUS_07293</name>
</gene>
<sequence>MAKTFSTFSPELMNMSHQNPLGEESRVWKNKFNDFTLLTRLFSETRECQMAKIRRCLGNGAWRIIQPFSFTEDGGRNDKRLNNISLAAPVKYLTVLNYSEENDLITKPPIILSSL</sequence>
<dbReference type="OrthoDB" id="5984808at2759"/>
<accession>A0A8E0S2N0</accession>
<reference evidence="1" key="1">
    <citation type="submission" date="2019-05" db="EMBL/GenBank/DDBJ databases">
        <title>Annotation for the trematode Fasciolopsis buski.</title>
        <authorList>
            <person name="Choi Y.-J."/>
        </authorList>
    </citation>
    <scope>NUCLEOTIDE SEQUENCE</scope>
    <source>
        <strain evidence="1">HT</strain>
        <tissue evidence="1">Whole worm</tissue>
    </source>
</reference>
<evidence type="ECO:0000313" key="2">
    <source>
        <dbReference type="Proteomes" id="UP000728185"/>
    </source>
</evidence>
<evidence type="ECO:0000313" key="1">
    <source>
        <dbReference type="EMBL" id="KAA0196297.1"/>
    </source>
</evidence>
<keyword evidence="2" id="KW-1185">Reference proteome</keyword>
<organism evidence="1 2">
    <name type="scientific">Fasciolopsis buskii</name>
    <dbReference type="NCBI Taxonomy" id="27845"/>
    <lineage>
        <taxon>Eukaryota</taxon>
        <taxon>Metazoa</taxon>
        <taxon>Spiralia</taxon>
        <taxon>Lophotrochozoa</taxon>
        <taxon>Platyhelminthes</taxon>
        <taxon>Trematoda</taxon>
        <taxon>Digenea</taxon>
        <taxon>Plagiorchiida</taxon>
        <taxon>Echinostomata</taxon>
        <taxon>Echinostomatoidea</taxon>
        <taxon>Fasciolidae</taxon>
        <taxon>Fasciolopsis</taxon>
    </lineage>
</organism>